<dbReference type="GO" id="GO:0004795">
    <property type="term" value="F:threonine synthase activity"/>
    <property type="evidence" value="ECO:0007669"/>
    <property type="project" value="UniProtKB-EC"/>
</dbReference>
<dbReference type="Pfam" id="PF00291">
    <property type="entry name" value="PALP"/>
    <property type="match status" value="1"/>
</dbReference>
<evidence type="ECO:0000256" key="8">
    <source>
        <dbReference type="ARBA" id="ARBA00023239"/>
    </source>
</evidence>
<dbReference type="InterPro" id="IPR004450">
    <property type="entry name" value="Thr_synthase-like"/>
</dbReference>
<dbReference type="InterPro" id="IPR001926">
    <property type="entry name" value="TrpB-like_PALP"/>
</dbReference>
<name>A0AAD7ULM8_9STRA</name>
<feature type="domain" description="Threonine synthase N-terminal" evidence="11">
    <location>
        <begin position="2"/>
        <end position="81"/>
    </location>
</feature>
<dbReference type="PANTHER" id="PTHR42690:SF1">
    <property type="entry name" value="THREONINE SYNTHASE-LIKE 2"/>
    <property type="match status" value="1"/>
</dbReference>
<accession>A0AAD7ULM8</accession>
<dbReference type="EC" id="4.2.3.1" evidence="4"/>
<evidence type="ECO:0000259" key="10">
    <source>
        <dbReference type="Pfam" id="PF00291"/>
    </source>
</evidence>
<feature type="domain" description="Tryptophan synthase beta chain-like PALP" evidence="10">
    <location>
        <begin position="89"/>
        <end position="416"/>
    </location>
</feature>
<protein>
    <recommendedName>
        <fullName evidence="4">threonine synthase</fullName>
        <ecNumber evidence="4">4.2.3.1</ecNumber>
    </recommendedName>
</protein>
<comment type="similarity">
    <text evidence="3">Belongs to the threonine synthase family.</text>
</comment>
<keyword evidence="7 9" id="KW-0663">Pyridoxal phosphate</keyword>
<proteinExistence type="inferred from homology"/>
<evidence type="ECO:0000259" key="11">
    <source>
        <dbReference type="Pfam" id="PF14821"/>
    </source>
</evidence>
<dbReference type="PROSITE" id="PS00165">
    <property type="entry name" value="DEHYDRATASE_SER_THR"/>
    <property type="match status" value="1"/>
</dbReference>
<evidence type="ECO:0000256" key="6">
    <source>
        <dbReference type="ARBA" id="ARBA00022697"/>
    </source>
</evidence>
<dbReference type="InterPro" id="IPR051166">
    <property type="entry name" value="Threonine_Synthase"/>
</dbReference>
<organism evidence="12 13">
    <name type="scientific">Chrysophaeum taylorii</name>
    <dbReference type="NCBI Taxonomy" id="2483200"/>
    <lineage>
        <taxon>Eukaryota</taxon>
        <taxon>Sar</taxon>
        <taxon>Stramenopiles</taxon>
        <taxon>Ochrophyta</taxon>
        <taxon>Pelagophyceae</taxon>
        <taxon>Pelagomonadales</taxon>
        <taxon>Pelagomonadaceae</taxon>
        <taxon>Chrysophaeum</taxon>
    </lineage>
</organism>
<evidence type="ECO:0000313" key="12">
    <source>
        <dbReference type="EMBL" id="KAJ8609557.1"/>
    </source>
</evidence>
<dbReference type="InterPro" id="IPR037158">
    <property type="entry name" value="Thr_synth_N_sf"/>
</dbReference>
<dbReference type="Gene3D" id="3.40.50.1100">
    <property type="match status" value="2"/>
</dbReference>
<dbReference type="NCBIfam" id="TIGR00260">
    <property type="entry name" value="thrC"/>
    <property type="match status" value="1"/>
</dbReference>
<dbReference type="AlphaFoldDB" id="A0AAD7ULM8"/>
<dbReference type="GO" id="GO:0009088">
    <property type="term" value="P:threonine biosynthetic process"/>
    <property type="evidence" value="ECO:0007669"/>
    <property type="project" value="UniProtKB-KW"/>
</dbReference>
<dbReference type="PANTHER" id="PTHR42690">
    <property type="entry name" value="THREONINE SYNTHASE FAMILY MEMBER"/>
    <property type="match status" value="1"/>
</dbReference>
<dbReference type="Gene3D" id="3.90.1380.10">
    <property type="entry name" value="Threonine synthase, N-terminal domain"/>
    <property type="match status" value="1"/>
</dbReference>
<evidence type="ECO:0000256" key="7">
    <source>
        <dbReference type="ARBA" id="ARBA00022898"/>
    </source>
</evidence>
<keyword evidence="5" id="KW-0028">Amino-acid biosynthesis</keyword>
<keyword evidence="6" id="KW-0791">Threonine biosynthesis</keyword>
<evidence type="ECO:0000313" key="13">
    <source>
        <dbReference type="Proteomes" id="UP001230188"/>
    </source>
</evidence>
<evidence type="ECO:0000256" key="9">
    <source>
        <dbReference type="PIRSR" id="PIRSR604450-51"/>
    </source>
</evidence>
<dbReference type="EMBL" id="JAQMWT010000138">
    <property type="protein sequence ID" value="KAJ8609557.1"/>
    <property type="molecule type" value="Genomic_DNA"/>
</dbReference>
<keyword evidence="8" id="KW-0456">Lyase</keyword>
<dbReference type="InterPro" id="IPR036052">
    <property type="entry name" value="TrpB-like_PALP_sf"/>
</dbReference>
<evidence type="ECO:0000256" key="2">
    <source>
        <dbReference type="ARBA" id="ARBA00004979"/>
    </source>
</evidence>
<dbReference type="InterPro" id="IPR029144">
    <property type="entry name" value="Thr_synth_N"/>
</dbReference>
<comment type="pathway">
    <text evidence="2">Amino-acid biosynthesis; L-threonine biosynthesis; L-threonine from L-aspartate: step 5/5.</text>
</comment>
<dbReference type="FunFam" id="3.90.1380.10:FF:000003">
    <property type="entry name" value="THR4p Threonine synthase"/>
    <property type="match status" value="1"/>
</dbReference>
<evidence type="ECO:0000256" key="1">
    <source>
        <dbReference type="ARBA" id="ARBA00001933"/>
    </source>
</evidence>
<dbReference type="Pfam" id="PF14821">
    <property type="entry name" value="Thr_synth_N"/>
    <property type="match status" value="1"/>
</dbReference>
<dbReference type="SUPFAM" id="SSF53686">
    <property type="entry name" value="Tryptophan synthase beta subunit-like PLP-dependent enzymes"/>
    <property type="match status" value="1"/>
</dbReference>
<comment type="cofactor">
    <cofactor evidence="1 9">
        <name>pyridoxal 5'-phosphate</name>
        <dbReference type="ChEBI" id="CHEBI:597326"/>
    </cofactor>
</comment>
<gene>
    <name evidence="12" type="ORF">CTAYLR_006032</name>
</gene>
<keyword evidence="13" id="KW-1185">Reference proteome</keyword>
<dbReference type="Proteomes" id="UP001230188">
    <property type="component" value="Unassembled WGS sequence"/>
</dbReference>
<evidence type="ECO:0000256" key="3">
    <source>
        <dbReference type="ARBA" id="ARBA00005517"/>
    </source>
</evidence>
<evidence type="ECO:0000256" key="5">
    <source>
        <dbReference type="ARBA" id="ARBA00022605"/>
    </source>
</evidence>
<dbReference type="CDD" id="cd01560">
    <property type="entry name" value="Thr-synth_2"/>
    <property type="match status" value="1"/>
</dbReference>
<reference evidence="12" key="1">
    <citation type="submission" date="2023-01" db="EMBL/GenBank/DDBJ databases">
        <title>Metagenome sequencing of chrysophaentin producing Chrysophaeum taylorii.</title>
        <authorList>
            <person name="Davison J."/>
            <person name="Bewley C."/>
        </authorList>
    </citation>
    <scope>NUCLEOTIDE SEQUENCE</scope>
    <source>
        <strain evidence="12">NIES-1699</strain>
    </source>
</reference>
<evidence type="ECO:0000256" key="4">
    <source>
        <dbReference type="ARBA" id="ARBA00013028"/>
    </source>
</evidence>
<sequence length="484" mass="52836">MRYRSTRGGVRGVSFVEAVMMGLGPDRGLLVPESIPTVSASTLARWKGLAFDELAFEVISLYVDREEISAEELRELVRGAYATFRSKDVTPVVELDRSRVHLLELFHGPTFAFKDVALQFLGRLFELILKKKGGEDHLTILGATSGDTGSSAIEGVRGRDSVECFILYPQNRTSKIQEAQMATVEDPNVHAIALAGAEFDDCQKIVKALFADAQFRDRNALGAVNSINWARIVAQIVYYFYAAFRLEAPPAFSVPTGNFGDVLAGWYATRMGCPCSGLLVATNANDILARFFASGTYERPAAGAVPTLAPSMDICVSSNFERFVFHCSGDDADVCARLMADFENAGSFIAPEPLHVRARAYMRAASVDRDGILRTIRDVHESAGYVLDPHTACGVKAALDLKDDLPSDAPIVCLACAHHAKFPDAVRQAVGDDHFAKIPPEPKLQTLLDLPFRNTVLANSATAVKDFIDATMARRRANKKLNKI</sequence>
<feature type="modified residue" description="N6-(pyridoxal phosphate)lysine" evidence="9">
    <location>
        <position position="114"/>
    </location>
</feature>
<dbReference type="GO" id="GO:0030170">
    <property type="term" value="F:pyridoxal phosphate binding"/>
    <property type="evidence" value="ECO:0007669"/>
    <property type="project" value="InterPro"/>
</dbReference>
<dbReference type="InterPro" id="IPR000634">
    <property type="entry name" value="Ser/Thr_deHydtase_PyrdxlP-BS"/>
</dbReference>
<comment type="caution">
    <text evidence="12">The sequence shown here is derived from an EMBL/GenBank/DDBJ whole genome shotgun (WGS) entry which is preliminary data.</text>
</comment>